<dbReference type="AlphaFoldDB" id="A0AAD9E6E7"/>
<sequence length="226" mass="25319">MSSCTSSPSMSSCTSSPSVILYVIPVYVILYVIPVYVILYVIPVYDILYVIPVYVILYVIPIYVILYVIPVYVILYVIPVYVILYVILTLGTRASKHRPTKDAWGGEQEKEGEERRGGGHWTILGGPEYGPGSDPAESYGPQPDYENRHSEVDSAGSYDPYMDYYKGYADYGDYGECRAISLRLDLGFDYVEDPSMEVEEVLYGDPPNFSDVESVDSTPVPEPHRG</sequence>
<dbReference type="EMBL" id="JAROKS010000002">
    <property type="protein sequence ID" value="KAK1806104.1"/>
    <property type="molecule type" value="Genomic_DNA"/>
</dbReference>
<evidence type="ECO:0000256" key="1">
    <source>
        <dbReference type="SAM" id="MobiDB-lite"/>
    </source>
</evidence>
<feature type="transmembrane region" description="Helical" evidence="2">
    <location>
        <begin position="20"/>
        <end position="42"/>
    </location>
</feature>
<feature type="region of interest" description="Disordered" evidence="1">
    <location>
        <begin position="202"/>
        <end position="226"/>
    </location>
</feature>
<reference evidence="3" key="1">
    <citation type="submission" date="2023-03" db="EMBL/GenBank/DDBJ databases">
        <title>Electrophorus voltai genome.</title>
        <authorList>
            <person name="Bian C."/>
        </authorList>
    </citation>
    <scope>NUCLEOTIDE SEQUENCE</scope>
    <source>
        <strain evidence="3">CB-2022</strain>
        <tissue evidence="3">Muscle</tissue>
    </source>
</reference>
<keyword evidence="4" id="KW-1185">Reference proteome</keyword>
<feature type="region of interest" description="Disordered" evidence="1">
    <location>
        <begin position="97"/>
        <end position="120"/>
    </location>
</feature>
<evidence type="ECO:0000313" key="3">
    <source>
        <dbReference type="EMBL" id="KAK1806104.1"/>
    </source>
</evidence>
<organism evidence="3 4">
    <name type="scientific">Electrophorus voltai</name>
    <dbReference type="NCBI Taxonomy" id="2609070"/>
    <lineage>
        <taxon>Eukaryota</taxon>
        <taxon>Metazoa</taxon>
        <taxon>Chordata</taxon>
        <taxon>Craniata</taxon>
        <taxon>Vertebrata</taxon>
        <taxon>Euteleostomi</taxon>
        <taxon>Actinopterygii</taxon>
        <taxon>Neopterygii</taxon>
        <taxon>Teleostei</taxon>
        <taxon>Ostariophysi</taxon>
        <taxon>Gymnotiformes</taxon>
        <taxon>Gymnotoidei</taxon>
        <taxon>Gymnotidae</taxon>
        <taxon>Electrophorus</taxon>
    </lineage>
</organism>
<accession>A0AAD9E6E7</accession>
<gene>
    <name evidence="3" type="ORF">P4O66_012815</name>
</gene>
<evidence type="ECO:0000313" key="4">
    <source>
        <dbReference type="Proteomes" id="UP001239994"/>
    </source>
</evidence>
<evidence type="ECO:0000256" key="2">
    <source>
        <dbReference type="SAM" id="Phobius"/>
    </source>
</evidence>
<comment type="caution">
    <text evidence="3">The sequence shown here is derived from an EMBL/GenBank/DDBJ whole genome shotgun (WGS) entry which is preliminary data.</text>
</comment>
<name>A0AAD9E6E7_9TELE</name>
<protein>
    <submittedName>
        <fullName evidence="3">Uncharacterized protein</fullName>
    </submittedName>
</protein>
<keyword evidence="2" id="KW-0812">Transmembrane</keyword>
<proteinExistence type="predicted"/>
<feature type="region of interest" description="Disordered" evidence="1">
    <location>
        <begin position="132"/>
        <end position="154"/>
    </location>
</feature>
<keyword evidence="2" id="KW-1133">Transmembrane helix</keyword>
<feature type="transmembrane region" description="Helical" evidence="2">
    <location>
        <begin position="47"/>
        <end position="66"/>
    </location>
</feature>
<dbReference type="Proteomes" id="UP001239994">
    <property type="component" value="Unassembled WGS sequence"/>
</dbReference>
<feature type="compositionally biased region" description="Basic and acidic residues" evidence="1">
    <location>
        <begin position="107"/>
        <end position="117"/>
    </location>
</feature>
<keyword evidence="2" id="KW-0472">Membrane</keyword>
<feature type="transmembrane region" description="Helical" evidence="2">
    <location>
        <begin position="72"/>
        <end position="91"/>
    </location>
</feature>